<reference evidence="12 13" key="1">
    <citation type="submission" date="2020-07" db="EMBL/GenBank/DDBJ databases">
        <title>Draft genome and description of Microvirga mediterraneensis Marseille-Q2068 sp. nov.</title>
        <authorList>
            <person name="Boxberger M."/>
        </authorList>
    </citation>
    <scope>NUCLEOTIDE SEQUENCE [LARGE SCALE GENOMIC DNA]</scope>
    <source>
        <strain evidence="12 13">Marseille-Q2068</strain>
    </source>
</reference>
<keyword evidence="4 9" id="KW-0812">Transmembrane</keyword>
<keyword evidence="5 9" id="KW-0064">Aspartyl protease</keyword>
<keyword evidence="8 9" id="KW-0472">Membrane</keyword>
<keyword evidence="3 9" id="KW-0645">Protease</keyword>
<dbReference type="NCBIfam" id="TIGR00077">
    <property type="entry name" value="lspA"/>
    <property type="match status" value="1"/>
</dbReference>
<comment type="pathway">
    <text evidence="9">Protein modification; lipoprotein biosynthesis (signal peptide cleavage).</text>
</comment>
<dbReference type="HAMAP" id="MF_00161">
    <property type="entry name" value="LspA"/>
    <property type="match status" value="1"/>
</dbReference>
<dbReference type="Pfam" id="PF01252">
    <property type="entry name" value="Peptidase_A8"/>
    <property type="match status" value="1"/>
</dbReference>
<evidence type="ECO:0000256" key="2">
    <source>
        <dbReference type="ARBA" id="ARBA00022475"/>
    </source>
</evidence>
<sequence length="167" mass="17799">MASPGPAHLTSALLAVAAAAFVDQITKWLILEVVMQPPRVIPIVPFFNLTLGYNTGISFGLMKTVFEDYPLALTGVTLLIVGFLLLWARRASSHLEAVAFGLVSGGALGNALDRIRQGAVTDFLDVYVGTWHWPTFNIADVAIVLGAIVLVIGDLFGRKRPAAPVSS</sequence>
<evidence type="ECO:0000313" key="13">
    <source>
        <dbReference type="Proteomes" id="UP000572984"/>
    </source>
</evidence>
<feature type="transmembrane region" description="Helical" evidence="9">
    <location>
        <begin position="132"/>
        <end position="152"/>
    </location>
</feature>
<keyword evidence="6 9" id="KW-0378">Hydrolase</keyword>
<dbReference type="UniPathway" id="UPA00665"/>
<evidence type="ECO:0000256" key="5">
    <source>
        <dbReference type="ARBA" id="ARBA00022750"/>
    </source>
</evidence>
<evidence type="ECO:0000256" key="9">
    <source>
        <dbReference type="HAMAP-Rule" id="MF_00161"/>
    </source>
</evidence>
<dbReference type="EC" id="3.4.23.36" evidence="9"/>
<dbReference type="GO" id="GO:0005886">
    <property type="term" value="C:plasma membrane"/>
    <property type="evidence" value="ECO:0007669"/>
    <property type="project" value="UniProtKB-SubCell"/>
</dbReference>
<evidence type="ECO:0000256" key="8">
    <source>
        <dbReference type="ARBA" id="ARBA00023136"/>
    </source>
</evidence>
<dbReference type="PANTHER" id="PTHR33695">
    <property type="entry name" value="LIPOPROTEIN SIGNAL PEPTIDASE"/>
    <property type="match status" value="1"/>
</dbReference>
<keyword evidence="7 9" id="KW-1133">Transmembrane helix</keyword>
<evidence type="ECO:0000256" key="7">
    <source>
        <dbReference type="ARBA" id="ARBA00022989"/>
    </source>
</evidence>
<comment type="caution">
    <text evidence="9">Lacks conserved residue(s) required for the propagation of feature annotation.</text>
</comment>
<dbReference type="EMBL" id="JACDXJ010000002">
    <property type="protein sequence ID" value="MBA1158874.1"/>
    <property type="molecule type" value="Genomic_DNA"/>
</dbReference>
<gene>
    <name evidence="9 12" type="primary">lspA</name>
    <name evidence="12" type="ORF">H0S73_22485</name>
</gene>
<feature type="transmembrane region" description="Helical" evidence="9">
    <location>
        <begin position="69"/>
        <end position="88"/>
    </location>
</feature>
<feature type="active site" evidence="9">
    <location>
        <position position="140"/>
    </location>
</feature>
<evidence type="ECO:0000256" key="11">
    <source>
        <dbReference type="RuleBase" id="RU004181"/>
    </source>
</evidence>
<evidence type="ECO:0000313" key="12">
    <source>
        <dbReference type="EMBL" id="MBA1158874.1"/>
    </source>
</evidence>
<dbReference type="AlphaFoldDB" id="A0A838BST1"/>
<comment type="caution">
    <text evidence="12">The sequence shown here is derived from an EMBL/GenBank/DDBJ whole genome shotgun (WGS) entry which is preliminary data.</text>
</comment>
<name>A0A838BST1_9HYPH</name>
<comment type="subcellular location">
    <subcellularLocation>
        <location evidence="9">Cell membrane</location>
        <topology evidence="9">Multi-pass membrane protein</topology>
    </subcellularLocation>
</comment>
<dbReference type="Proteomes" id="UP000572984">
    <property type="component" value="Unassembled WGS sequence"/>
</dbReference>
<feature type="active site" evidence="9">
    <location>
        <position position="122"/>
    </location>
</feature>
<protein>
    <recommendedName>
        <fullName evidence="9">Lipoprotein signal peptidase</fullName>
        <ecNumber evidence="9">3.4.23.36</ecNumber>
    </recommendedName>
    <alternativeName>
        <fullName evidence="9">Prolipoprotein signal peptidase</fullName>
    </alternativeName>
    <alternativeName>
        <fullName evidence="9">Signal peptidase II</fullName>
        <shortName evidence="9">SPase II</shortName>
    </alternativeName>
</protein>
<accession>A0A838BST1</accession>
<keyword evidence="2 9" id="KW-1003">Cell membrane</keyword>
<evidence type="ECO:0000256" key="1">
    <source>
        <dbReference type="ARBA" id="ARBA00006139"/>
    </source>
</evidence>
<dbReference type="InterPro" id="IPR001872">
    <property type="entry name" value="Peptidase_A8"/>
</dbReference>
<comment type="function">
    <text evidence="9 10">This protein specifically catalyzes the removal of signal peptides from prolipoproteins.</text>
</comment>
<dbReference type="PANTHER" id="PTHR33695:SF1">
    <property type="entry name" value="LIPOPROTEIN SIGNAL PEPTIDASE"/>
    <property type="match status" value="1"/>
</dbReference>
<dbReference type="GO" id="GO:0006508">
    <property type="term" value="P:proteolysis"/>
    <property type="evidence" value="ECO:0007669"/>
    <property type="project" value="UniProtKB-KW"/>
</dbReference>
<evidence type="ECO:0000256" key="6">
    <source>
        <dbReference type="ARBA" id="ARBA00022801"/>
    </source>
</evidence>
<dbReference type="PROSITE" id="PS00855">
    <property type="entry name" value="SPASE_II"/>
    <property type="match status" value="1"/>
</dbReference>
<proteinExistence type="inferred from homology"/>
<organism evidence="12 13">
    <name type="scientific">Microvirga mediterraneensis</name>
    <dbReference type="NCBI Taxonomy" id="2754695"/>
    <lineage>
        <taxon>Bacteria</taxon>
        <taxon>Pseudomonadati</taxon>
        <taxon>Pseudomonadota</taxon>
        <taxon>Alphaproteobacteria</taxon>
        <taxon>Hyphomicrobiales</taxon>
        <taxon>Methylobacteriaceae</taxon>
        <taxon>Microvirga</taxon>
    </lineage>
</organism>
<comment type="catalytic activity">
    <reaction evidence="9 10">
        <text>Release of signal peptides from bacterial membrane prolipoproteins. Hydrolyzes -Xaa-Yaa-Zaa-|-(S,diacylglyceryl)Cys-, in which Xaa is hydrophobic (preferably Leu), and Yaa (Ala or Ser) and Zaa (Gly or Ala) have small, neutral side chains.</text>
        <dbReference type="EC" id="3.4.23.36"/>
    </reaction>
</comment>
<keyword evidence="13" id="KW-1185">Reference proteome</keyword>
<evidence type="ECO:0000256" key="10">
    <source>
        <dbReference type="RuleBase" id="RU000594"/>
    </source>
</evidence>
<evidence type="ECO:0000256" key="4">
    <source>
        <dbReference type="ARBA" id="ARBA00022692"/>
    </source>
</evidence>
<dbReference type="PRINTS" id="PR00781">
    <property type="entry name" value="LIPOSIGPTASE"/>
</dbReference>
<evidence type="ECO:0000256" key="3">
    <source>
        <dbReference type="ARBA" id="ARBA00022670"/>
    </source>
</evidence>
<dbReference type="GO" id="GO:0004190">
    <property type="term" value="F:aspartic-type endopeptidase activity"/>
    <property type="evidence" value="ECO:0007669"/>
    <property type="project" value="UniProtKB-UniRule"/>
</dbReference>
<comment type="similarity">
    <text evidence="1 9 11">Belongs to the peptidase A8 family.</text>
</comment>